<gene>
    <name evidence="3" type="ORF">GOMPHAMPRED_000367</name>
</gene>
<evidence type="ECO:0000313" key="4">
    <source>
        <dbReference type="Proteomes" id="UP000664169"/>
    </source>
</evidence>
<dbReference type="Gene3D" id="1.20.1280.50">
    <property type="match status" value="1"/>
</dbReference>
<dbReference type="PROSITE" id="PS50181">
    <property type="entry name" value="FBOX"/>
    <property type="match status" value="1"/>
</dbReference>
<accession>A0A8H3I1F5</accession>
<dbReference type="Pfam" id="PF12937">
    <property type="entry name" value="F-box-like"/>
    <property type="match status" value="1"/>
</dbReference>
<feature type="domain" description="F-box" evidence="2">
    <location>
        <begin position="1"/>
        <end position="44"/>
    </location>
</feature>
<proteinExistence type="predicted"/>
<dbReference type="Proteomes" id="UP000664169">
    <property type="component" value="Unassembled WGS sequence"/>
</dbReference>
<comment type="caution">
    <text evidence="3">The sequence shown here is derived from an EMBL/GenBank/DDBJ whole genome shotgun (WGS) entry which is preliminary data.</text>
</comment>
<evidence type="ECO:0000313" key="3">
    <source>
        <dbReference type="EMBL" id="CAF9903550.1"/>
    </source>
</evidence>
<evidence type="ECO:0000259" key="2">
    <source>
        <dbReference type="PROSITE" id="PS50181"/>
    </source>
</evidence>
<sequence length="622" mass="69303">MEHLPSEIILSILSFLNPIEITSLRGISKRLYKLINDNELWRRICFEQFISRHNQKRSPVGLFQNHPQIQEFRRRAEAALSAQQAWVDATATGSNNAAASDVDPREPQPLETPISSNHVEVEARERARRLANWDPTYHNESIDWYAEYIARYAKLSCNWFQPALVSDSRPNGSTIEVKGLALFGSEHVVAPLEDDSFGIWYTGHQDIDRQGRLIHKSKPGLLSIGKGDKAGVSPTIVSAVTVDNTRGKGYVVVQDHIQEIDLKTLQLSSSQQLPAKIAALSDFTDHLPLTVGTKSAVHLYDPRTKVRREQIGASESLDLMSTYPEVKANGNSLSILTTGNFDRFASLHQVGPTAIQHLFRNSTDCTSSDIVVCGRFPSLLVYDRRCFPRLKTTLYSGAQLCGLAALPHGYSSVDSEIMRRGELTMNAAQEAKSRSGYTLFACGEYSGKGSLEIYGLSDDDITVQTSTFKNRVSAAQAKMLSIANHGTRLVVSDATGAVHWIERDGQTLVRRWNINQYEQYGNQWRPSGAEVALKVLPMAQTQSSKAYEDGMLFWTGERIGLMSFLPQARFGGNNGSDWEQILDDGVDSIRRREEKIYGETMKRALERSADEVRWMSGLGLGS</sequence>
<dbReference type="PANTHER" id="PTHR13252:SF9">
    <property type="entry name" value="F-BOX ONLY PROTEIN 28"/>
    <property type="match status" value="1"/>
</dbReference>
<dbReference type="SMART" id="SM00256">
    <property type="entry name" value="FBOX"/>
    <property type="match status" value="1"/>
</dbReference>
<dbReference type="EMBL" id="CAJPDQ010000001">
    <property type="protein sequence ID" value="CAF9903550.1"/>
    <property type="molecule type" value="Genomic_DNA"/>
</dbReference>
<dbReference type="PANTHER" id="PTHR13252">
    <property type="entry name" value="F-BOX ONLY PROTEIN 28"/>
    <property type="match status" value="1"/>
</dbReference>
<dbReference type="InterPro" id="IPR036047">
    <property type="entry name" value="F-box-like_dom_sf"/>
</dbReference>
<keyword evidence="4" id="KW-1185">Reference proteome</keyword>
<dbReference type="InterPro" id="IPR001810">
    <property type="entry name" value="F-box_dom"/>
</dbReference>
<organism evidence="3 4">
    <name type="scientific">Gomphillus americanus</name>
    <dbReference type="NCBI Taxonomy" id="1940652"/>
    <lineage>
        <taxon>Eukaryota</taxon>
        <taxon>Fungi</taxon>
        <taxon>Dikarya</taxon>
        <taxon>Ascomycota</taxon>
        <taxon>Pezizomycotina</taxon>
        <taxon>Lecanoromycetes</taxon>
        <taxon>OSLEUM clade</taxon>
        <taxon>Ostropomycetidae</taxon>
        <taxon>Ostropales</taxon>
        <taxon>Graphidaceae</taxon>
        <taxon>Gomphilloideae</taxon>
        <taxon>Gomphillus</taxon>
    </lineage>
</organism>
<dbReference type="OrthoDB" id="3219396at2759"/>
<evidence type="ECO:0000256" key="1">
    <source>
        <dbReference type="SAM" id="MobiDB-lite"/>
    </source>
</evidence>
<dbReference type="GO" id="GO:0000209">
    <property type="term" value="P:protein polyubiquitination"/>
    <property type="evidence" value="ECO:0007669"/>
    <property type="project" value="TreeGrafter"/>
</dbReference>
<feature type="region of interest" description="Disordered" evidence="1">
    <location>
        <begin position="94"/>
        <end position="113"/>
    </location>
</feature>
<reference evidence="3" key="1">
    <citation type="submission" date="2021-03" db="EMBL/GenBank/DDBJ databases">
        <authorList>
            <person name="Tagirdzhanova G."/>
        </authorList>
    </citation>
    <scope>NUCLEOTIDE SEQUENCE</scope>
</reference>
<protein>
    <recommendedName>
        <fullName evidence="2">F-box domain-containing protein</fullName>
    </recommendedName>
</protein>
<dbReference type="SUPFAM" id="SSF81383">
    <property type="entry name" value="F-box domain"/>
    <property type="match status" value="1"/>
</dbReference>
<name>A0A8H3I1F5_9LECA</name>
<dbReference type="InterPro" id="IPR039719">
    <property type="entry name" value="FBXO28"/>
</dbReference>
<dbReference type="AlphaFoldDB" id="A0A8H3I1F5"/>